<dbReference type="Proteomes" id="UP000027195">
    <property type="component" value="Unassembled WGS sequence"/>
</dbReference>
<reference evidence="3" key="1">
    <citation type="journal article" date="2014" name="Proc. Natl. Acad. Sci. U.S.A.">
        <title>Extensive sampling of basidiomycete genomes demonstrates inadequacy of the white-rot/brown-rot paradigm for wood decay fungi.</title>
        <authorList>
            <person name="Riley R."/>
            <person name="Salamov A.A."/>
            <person name="Brown D.W."/>
            <person name="Nagy L.G."/>
            <person name="Floudas D."/>
            <person name="Held B.W."/>
            <person name="Levasseur A."/>
            <person name="Lombard V."/>
            <person name="Morin E."/>
            <person name="Otillar R."/>
            <person name="Lindquist E.A."/>
            <person name="Sun H."/>
            <person name="LaButti K.M."/>
            <person name="Schmutz J."/>
            <person name="Jabbour D."/>
            <person name="Luo H."/>
            <person name="Baker S.E."/>
            <person name="Pisabarro A.G."/>
            <person name="Walton J.D."/>
            <person name="Blanchette R.A."/>
            <person name="Henrissat B."/>
            <person name="Martin F."/>
            <person name="Cullen D."/>
            <person name="Hibbett D.S."/>
            <person name="Grigoriev I.V."/>
        </authorList>
    </citation>
    <scope>NUCLEOTIDE SEQUENCE [LARGE SCALE GENOMIC DNA]</scope>
    <source>
        <strain evidence="3">FD-172 SS1</strain>
    </source>
</reference>
<organism evidence="2 3">
    <name type="scientific">Botryobasidium botryosum (strain FD-172 SS1)</name>
    <dbReference type="NCBI Taxonomy" id="930990"/>
    <lineage>
        <taxon>Eukaryota</taxon>
        <taxon>Fungi</taxon>
        <taxon>Dikarya</taxon>
        <taxon>Basidiomycota</taxon>
        <taxon>Agaricomycotina</taxon>
        <taxon>Agaricomycetes</taxon>
        <taxon>Cantharellales</taxon>
        <taxon>Botryobasidiaceae</taxon>
        <taxon>Botryobasidium</taxon>
    </lineage>
</organism>
<keyword evidence="1" id="KW-0472">Membrane</keyword>
<evidence type="ECO:0000256" key="1">
    <source>
        <dbReference type="SAM" id="Phobius"/>
    </source>
</evidence>
<dbReference type="Pfam" id="PF11196">
    <property type="entry name" value="DUF2834"/>
    <property type="match status" value="1"/>
</dbReference>
<keyword evidence="1" id="KW-0812">Transmembrane</keyword>
<accession>A0A067N128</accession>
<dbReference type="EMBL" id="KL198023">
    <property type="protein sequence ID" value="KDQ17486.1"/>
    <property type="molecule type" value="Genomic_DNA"/>
</dbReference>
<feature type="transmembrane region" description="Helical" evidence="1">
    <location>
        <begin position="210"/>
        <end position="228"/>
    </location>
</feature>
<feature type="transmembrane region" description="Helical" evidence="1">
    <location>
        <begin position="44"/>
        <end position="63"/>
    </location>
</feature>
<dbReference type="HOGENOM" id="CLU_037033_1_1_1"/>
<protein>
    <submittedName>
        <fullName evidence="2">Uncharacterized protein</fullName>
    </submittedName>
</protein>
<proteinExistence type="predicted"/>
<feature type="transmembrane region" description="Helical" evidence="1">
    <location>
        <begin position="234"/>
        <end position="252"/>
    </location>
</feature>
<dbReference type="InParanoid" id="A0A067N128"/>
<keyword evidence="3" id="KW-1185">Reference proteome</keyword>
<evidence type="ECO:0000313" key="3">
    <source>
        <dbReference type="Proteomes" id="UP000027195"/>
    </source>
</evidence>
<name>A0A067N128_BOTB1</name>
<feature type="transmembrane region" description="Helical" evidence="1">
    <location>
        <begin position="145"/>
        <end position="165"/>
    </location>
</feature>
<gene>
    <name evidence="2" type="ORF">BOTBODRAFT_185652</name>
</gene>
<dbReference type="AlphaFoldDB" id="A0A067N128"/>
<keyword evidence="1" id="KW-1133">Transmembrane helix</keyword>
<feature type="transmembrane region" description="Helical" evidence="1">
    <location>
        <begin position="12"/>
        <end position="32"/>
    </location>
</feature>
<sequence>MFSAPRCTALAIFASYFFLIIFLFTLILRSVYTRFRAFEGHKTRPIAFLGLALCSFAQTWYWMFRFLIWSFRSYESLAETTASAPLFRLTDWLMHTELFEQAWATVCLGDLNWWWSEQLCLYTAGALTVFFYIEGRRWDIPHTWAYMLLGQVVAISVASSLFFLALSLSPAPSTTSRKGVTRVSLTLYLPLLLSFATIFATPYTVGTPNFLPNLLAMHALLVIPLIPLDHIMLLPMRVSTLYGVLTALSLVFRLRTTLPLISFPSHFVRDAWVVLQDTHPAQSSIGWDVVWSTIAFLVWVRGGWKEMGAALGLSVGVCAPAVWRSLEEERIEAKAGKEA</sequence>
<dbReference type="InterPro" id="IPR021362">
    <property type="entry name" value="DUF2834"/>
</dbReference>
<dbReference type="OrthoDB" id="2126185at2759"/>
<evidence type="ECO:0000313" key="2">
    <source>
        <dbReference type="EMBL" id="KDQ17486.1"/>
    </source>
</evidence>
<feature type="transmembrane region" description="Helical" evidence="1">
    <location>
        <begin position="185"/>
        <end position="203"/>
    </location>
</feature>